<proteinExistence type="predicted"/>
<evidence type="ECO:0000313" key="1">
    <source>
        <dbReference type="Proteomes" id="UP000887565"/>
    </source>
</evidence>
<dbReference type="WBParaSite" id="nRc.2.0.1.t17152-RA">
    <property type="protein sequence ID" value="nRc.2.0.1.t17152-RA"/>
    <property type="gene ID" value="nRc.2.0.1.g17152"/>
</dbReference>
<evidence type="ECO:0000313" key="2">
    <source>
        <dbReference type="WBParaSite" id="nRc.2.0.1.t17152-RA"/>
    </source>
</evidence>
<dbReference type="AlphaFoldDB" id="A0A915ISY7"/>
<name>A0A915ISY7_ROMCU</name>
<protein>
    <submittedName>
        <fullName evidence="2">Uncharacterized protein</fullName>
    </submittedName>
</protein>
<accession>A0A915ISY7</accession>
<keyword evidence="1" id="KW-1185">Reference proteome</keyword>
<reference evidence="2" key="1">
    <citation type="submission" date="2022-11" db="UniProtKB">
        <authorList>
            <consortium name="WormBaseParasite"/>
        </authorList>
    </citation>
    <scope>IDENTIFICATION</scope>
</reference>
<sequence>MLGEIRRHVTSLNSPFYKLTVEIYNIQIHQIWKILISTLILGKYDDKTFSTYDGHADNLKEISNSESTFDFDNFGTFVVCRRTSSQLTDPPQNAFRFFFGLRKRTFNNANPSISATQCAFQKQRFASSNFWCFSYMSPKAMIIRESCGL</sequence>
<organism evidence="1 2">
    <name type="scientific">Romanomermis culicivorax</name>
    <name type="common">Nematode worm</name>
    <dbReference type="NCBI Taxonomy" id="13658"/>
    <lineage>
        <taxon>Eukaryota</taxon>
        <taxon>Metazoa</taxon>
        <taxon>Ecdysozoa</taxon>
        <taxon>Nematoda</taxon>
        <taxon>Enoplea</taxon>
        <taxon>Dorylaimia</taxon>
        <taxon>Mermithida</taxon>
        <taxon>Mermithoidea</taxon>
        <taxon>Mermithidae</taxon>
        <taxon>Romanomermis</taxon>
    </lineage>
</organism>
<dbReference type="Proteomes" id="UP000887565">
    <property type="component" value="Unplaced"/>
</dbReference>